<name>A0A9N8H958_9STRA</name>
<sequence length="135" mass="14651">MSTPPASSSSSGESLQQRKPWPPPSNELFLLDDYIIPKNIDVAVMSIEFLSVDDPAFLVDYASDAEFHAALALAGSPVAQGADAAASAVAFRQWVFNFSWKPAPIVVCRDRRLLLDIQIVAFNVSPAMKQSKLSI</sequence>
<dbReference type="AlphaFoldDB" id="A0A9N8H958"/>
<feature type="region of interest" description="Disordered" evidence="1">
    <location>
        <begin position="1"/>
        <end position="21"/>
    </location>
</feature>
<feature type="compositionally biased region" description="Polar residues" evidence="1">
    <location>
        <begin position="1"/>
        <end position="17"/>
    </location>
</feature>
<evidence type="ECO:0000313" key="2">
    <source>
        <dbReference type="EMBL" id="CAB9505796.1"/>
    </source>
</evidence>
<accession>A0A9N8H958</accession>
<protein>
    <submittedName>
        <fullName evidence="2">Uncharacterized protein</fullName>
    </submittedName>
</protein>
<keyword evidence="3" id="KW-1185">Reference proteome</keyword>
<proteinExistence type="predicted"/>
<comment type="caution">
    <text evidence="2">The sequence shown here is derived from an EMBL/GenBank/DDBJ whole genome shotgun (WGS) entry which is preliminary data.</text>
</comment>
<dbReference type="Proteomes" id="UP001153069">
    <property type="component" value="Unassembled WGS sequence"/>
</dbReference>
<organism evidence="2 3">
    <name type="scientific">Seminavis robusta</name>
    <dbReference type="NCBI Taxonomy" id="568900"/>
    <lineage>
        <taxon>Eukaryota</taxon>
        <taxon>Sar</taxon>
        <taxon>Stramenopiles</taxon>
        <taxon>Ochrophyta</taxon>
        <taxon>Bacillariophyta</taxon>
        <taxon>Bacillariophyceae</taxon>
        <taxon>Bacillariophycidae</taxon>
        <taxon>Naviculales</taxon>
        <taxon>Naviculaceae</taxon>
        <taxon>Seminavis</taxon>
    </lineage>
</organism>
<evidence type="ECO:0000256" key="1">
    <source>
        <dbReference type="SAM" id="MobiDB-lite"/>
    </source>
</evidence>
<gene>
    <name evidence="2" type="ORF">SEMRO_244_G097070.1</name>
</gene>
<evidence type="ECO:0000313" key="3">
    <source>
        <dbReference type="Proteomes" id="UP001153069"/>
    </source>
</evidence>
<dbReference type="EMBL" id="CAICTM010000243">
    <property type="protein sequence ID" value="CAB9505796.1"/>
    <property type="molecule type" value="Genomic_DNA"/>
</dbReference>
<reference evidence="2" key="1">
    <citation type="submission" date="2020-06" db="EMBL/GenBank/DDBJ databases">
        <authorList>
            <consortium name="Plant Systems Biology data submission"/>
        </authorList>
    </citation>
    <scope>NUCLEOTIDE SEQUENCE</scope>
    <source>
        <strain evidence="2">D6</strain>
    </source>
</reference>